<dbReference type="GO" id="GO:0006631">
    <property type="term" value="P:fatty acid metabolic process"/>
    <property type="evidence" value="ECO:0007669"/>
    <property type="project" value="UniProtKB-KW"/>
</dbReference>
<feature type="domain" description="AB hydrolase-1" evidence="26">
    <location>
        <begin position="119"/>
        <end position="374"/>
    </location>
</feature>
<keyword evidence="13" id="KW-0012">Acyltransferase</keyword>
<keyword evidence="7" id="KW-0444">Lipid biosynthesis</keyword>
<dbReference type="Proteomes" id="UP000054359">
    <property type="component" value="Unassembled WGS sequence"/>
</dbReference>
<keyword evidence="11" id="KW-0276">Fatty acid metabolism</keyword>
<protein>
    <recommendedName>
        <fullName evidence="16">1-acylglycerol-3-phosphate O-acyltransferase ABHD5</fullName>
        <ecNumber evidence="5">2.3.1.51</ecNumber>
    </recommendedName>
    <alternativeName>
        <fullName evidence="17">Abhydrolase domain-containing protein 5</fullName>
    </alternativeName>
</protein>
<dbReference type="OrthoDB" id="7457040at2759"/>
<gene>
    <name evidence="27" type="ORF">X975_08173</name>
</gene>
<keyword evidence="25" id="KW-0472">Membrane</keyword>
<keyword evidence="6" id="KW-0963">Cytoplasm</keyword>
<keyword evidence="10" id="KW-0221">Differentiation</keyword>
<keyword evidence="12" id="KW-0443">Lipid metabolism</keyword>
<evidence type="ECO:0000256" key="20">
    <source>
        <dbReference type="ARBA" id="ARBA00047543"/>
    </source>
</evidence>
<evidence type="ECO:0000256" key="12">
    <source>
        <dbReference type="ARBA" id="ARBA00023098"/>
    </source>
</evidence>
<dbReference type="STRING" id="407821.A0A087SXY1"/>
<evidence type="ECO:0000256" key="9">
    <source>
        <dbReference type="ARBA" id="ARBA00022679"/>
    </source>
</evidence>
<evidence type="ECO:0000256" key="14">
    <source>
        <dbReference type="ARBA" id="ARBA00036296"/>
    </source>
</evidence>
<keyword evidence="28" id="KW-1185">Reference proteome</keyword>
<name>A0A087SXY1_STEMI</name>
<dbReference type="PANTHER" id="PTHR42886:SF29">
    <property type="entry name" value="PUMMELIG, ISOFORM A"/>
    <property type="match status" value="1"/>
</dbReference>
<dbReference type="GO" id="GO:0005739">
    <property type="term" value="C:mitochondrion"/>
    <property type="evidence" value="ECO:0007669"/>
    <property type="project" value="TreeGrafter"/>
</dbReference>
<keyword evidence="25" id="KW-1133">Transmembrane helix</keyword>
<dbReference type="FunFam" id="3.40.50.1820:FF:000019">
    <property type="entry name" value="1-acylglycerol-3-phosphate O-acyltransferase ABHD5"/>
    <property type="match status" value="1"/>
</dbReference>
<evidence type="ECO:0000256" key="21">
    <source>
        <dbReference type="ARBA" id="ARBA00047849"/>
    </source>
</evidence>
<comment type="catalytic activity">
    <reaction evidence="19">
        <text>1-hexadecanoyl-sn-glycero-3-phosphate + (9Z)-octadecenoyl-CoA = 1-hexadecanoyl-2-(9Z-octadecenoyl)-sn-glycero-3-phosphate + CoA</text>
        <dbReference type="Rhea" id="RHEA:33187"/>
        <dbReference type="ChEBI" id="CHEBI:57287"/>
        <dbReference type="ChEBI" id="CHEBI:57387"/>
        <dbReference type="ChEBI" id="CHEBI:57518"/>
        <dbReference type="ChEBI" id="CHEBI:64839"/>
    </reaction>
    <physiologicalReaction direction="left-to-right" evidence="19">
        <dbReference type="Rhea" id="RHEA:33188"/>
    </physiologicalReaction>
</comment>
<dbReference type="PANTHER" id="PTHR42886">
    <property type="entry name" value="RE40534P-RELATED"/>
    <property type="match status" value="1"/>
</dbReference>
<keyword evidence="8" id="KW-0551">Lipid droplet</keyword>
<evidence type="ECO:0000313" key="28">
    <source>
        <dbReference type="Proteomes" id="UP000054359"/>
    </source>
</evidence>
<evidence type="ECO:0000256" key="8">
    <source>
        <dbReference type="ARBA" id="ARBA00022677"/>
    </source>
</evidence>
<dbReference type="SUPFAM" id="SSF53474">
    <property type="entry name" value="alpha/beta-Hydrolases"/>
    <property type="match status" value="1"/>
</dbReference>
<dbReference type="InterPro" id="IPR000073">
    <property type="entry name" value="AB_hydrolase_1"/>
</dbReference>
<dbReference type="GO" id="GO:0052689">
    <property type="term" value="F:carboxylic ester hydrolase activity"/>
    <property type="evidence" value="ECO:0007669"/>
    <property type="project" value="TreeGrafter"/>
</dbReference>
<dbReference type="GO" id="GO:0005811">
    <property type="term" value="C:lipid droplet"/>
    <property type="evidence" value="ECO:0007669"/>
    <property type="project" value="UniProtKB-SubCell"/>
</dbReference>
<evidence type="ECO:0000256" key="4">
    <source>
        <dbReference type="ARBA" id="ARBA00004502"/>
    </source>
</evidence>
<evidence type="ECO:0000256" key="15">
    <source>
        <dbReference type="ARBA" id="ARBA00038097"/>
    </source>
</evidence>
<comment type="catalytic activity">
    <reaction evidence="22">
        <text>1-(5Z,8Z,11Z,14Z-eicosatetraenoyl)-sn-glycero-3-phosphate + (9Z)-octadecenoyl-CoA = 1-(5Z,8Z,11Z,14Z)-eicosatetraenoyl-2-(9Z)-octadecenoyl-sn-glycero-3-phosphate + CoA</text>
        <dbReference type="Rhea" id="RHEA:37455"/>
        <dbReference type="ChEBI" id="CHEBI:57287"/>
        <dbReference type="ChEBI" id="CHEBI:57387"/>
        <dbReference type="ChEBI" id="CHEBI:74938"/>
        <dbReference type="ChEBI" id="CHEBI:74941"/>
    </reaction>
    <physiologicalReaction direction="left-to-right" evidence="22">
        <dbReference type="Rhea" id="RHEA:37456"/>
    </physiologicalReaction>
</comment>
<proteinExistence type="inferred from homology"/>
<accession>A0A087SXY1</accession>
<dbReference type="Pfam" id="PF00561">
    <property type="entry name" value="Abhydrolase_1"/>
    <property type="match status" value="1"/>
</dbReference>
<evidence type="ECO:0000313" key="27">
    <source>
        <dbReference type="EMBL" id="KFM57720.1"/>
    </source>
</evidence>
<evidence type="ECO:0000256" key="23">
    <source>
        <dbReference type="ARBA" id="ARBA00048770"/>
    </source>
</evidence>
<evidence type="ECO:0000256" key="18">
    <source>
        <dbReference type="ARBA" id="ARBA00045357"/>
    </source>
</evidence>
<evidence type="ECO:0000256" key="10">
    <source>
        <dbReference type="ARBA" id="ARBA00022782"/>
    </source>
</evidence>
<dbReference type="PRINTS" id="PR00111">
    <property type="entry name" value="ABHYDROLASE"/>
</dbReference>
<dbReference type="OMA" id="ARDPIMD"/>
<comment type="catalytic activity">
    <reaction evidence="1">
        <text>a 1-acyl-sn-glycero-3-phosphate + an acyl-CoA = a 1,2-diacyl-sn-glycero-3-phosphate + CoA</text>
        <dbReference type="Rhea" id="RHEA:19709"/>
        <dbReference type="ChEBI" id="CHEBI:57287"/>
        <dbReference type="ChEBI" id="CHEBI:57970"/>
        <dbReference type="ChEBI" id="CHEBI:58342"/>
        <dbReference type="ChEBI" id="CHEBI:58608"/>
        <dbReference type="EC" id="2.3.1.51"/>
    </reaction>
    <physiologicalReaction direction="left-to-right" evidence="1">
        <dbReference type="Rhea" id="RHEA:19710"/>
    </physiologicalReaction>
</comment>
<evidence type="ECO:0000256" key="11">
    <source>
        <dbReference type="ARBA" id="ARBA00022832"/>
    </source>
</evidence>
<evidence type="ECO:0000256" key="16">
    <source>
        <dbReference type="ARBA" id="ARBA00040731"/>
    </source>
</evidence>
<evidence type="ECO:0000256" key="17">
    <source>
        <dbReference type="ARBA" id="ARBA00042413"/>
    </source>
</evidence>
<dbReference type="AlphaFoldDB" id="A0A087SXY1"/>
<comment type="catalytic activity">
    <reaction evidence="23">
        <text>1-(9Z-octadecenoyl)-sn-glycero-3-phosphate + (5Z,8Z,11Z,14Z)-eicosatetraenoyl-CoA = 1-(9Z)-octadecenoyl-2-(5Z,8Z,11Z,14Z)-eicosatetraenoyl-sn-glycero-3-phosphate + CoA</text>
        <dbReference type="Rhea" id="RHEA:37443"/>
        <dbReference type="ChEBI" id="CHEBI:57287"/>
        <dbReference type="ChEBI" id="CHEBI:57368"/>
        <dbReference type="ChEBI" id="CHEBI:74544"/>
        <dbReference type="ChEBI" id="CHEBI:74928"/>
    </reaction>
    <physiologicalReaction direction="left-to-right" evidence="23">
        <dbReference type="Rhea" id="RHEA:37444"/>
    </physiologicalReaction>
</comment>
<dbReference type="GO" id="GO:0003841">
    <property type="term" value="F:1-acylglycerol-3-phosphate O-acyltransferase activity"/>
    <property type="evidence" value="ECO:0007669"/>
    <property type="project" value="UniProtKB-EC"/>
</dbReference>
<dbReference type="GO" id="GO:0055088">
    <property type="term" value="P:lipid homeostasis"/>
    <property type="evidence" value="ECO:0007669"/>
    <property type="project" value="TreeGrafter"/>
</dbReference>
<evidence type="ECO:0000256" key="22">
    <source>
        <dbReference type="ARBA" id="ARBA00048632"/>
    </source>
</evidence>
<feature type="transmembrane region" description="Helical" evidence="25">
    <location>
        <begin position="30"/>
        <end position="48"/>
    </location>
</feature>
<evidence type="ECO:0000256" key="3">
    <source>
        <dbReference type="ARBA" id="ARBA00004496"/>
    </source>
</evidence>
<dbReference type="GO" id="GO:0006654">
    <property type="term" value="P:phosphatidic acid biosynthetic process"/>
    <property type="evidence" value="ECO:0007669"/>
    <property type="project" value="TreeGrafter"/>
</dbReference>
<evidence type="ECO:0000256" key="2">
    <source>
        <dbReference type="ARBA" id="ARBA00000816"/>
    </source>
</evidence>
<comment type="catalytic activity">
    <reaction evidence="20">
        <text>1-octadecanoyl-sn-glycero-3-phosphate + (9Z)-octadecenoyl-CoA = 1-octadecanoyl-2-(9Z-octadecenoyl)-sn-glycero-3-phosphate + CoA</text>
        <dbReference type="Rhea" id="RHEA:37163"/>
        <dbReference type="ChEBI" id="CHEBI:57287"/>
        <dbReference type="ChEBI" id="CHEBI:57387"/>
        <dbReference type="ChEBI" id="CHEBI:74560"/>
        <dbReference type="ChEBI" id="CHEBI:74565"/>
    </reaction>
    <physiologicalReaction direction="left-to-right" evidence="20">
        <dbReference type="Rhea" id="RHEA:37164"/>
    </physiologicalReaction>
</comment>
<keyword evidence="27" id="KW-0378">Hydrolase</keyword>
<comment type="catalytic activity">
    <reaction evidence="2">
        <text>1-(9Z-octadecenoyl)-sn-glycero-3-phosphate + hexadecanoyl-CoA = 1-(9Z)-octadecenoyl-2-hexadecanoyl-sn-glycero-3-phosphate + CoA</text>
        <dbReference type="Rhea" id="RHEA:37143"/>
        <dbReference type="ChEBI" id="CHEBI:57287"/>
        <dbReference type="ChEBI" id="CHEBI:57379"/>
        <dbReference type="ChEBI" id="CHEBI:74544"/>
        <dbReference type="ChEBI" id="CHEBI:74551"/>
    </reaction>
    <physiologicalReaction direction="left-to-right" evidence="2">
        <dbReference type="Rhea" id="RHEA:37144"/>
    </physiologicalReaction>
</comment>
<dbReference type="EMBL" id="KK112462">
    <property type="protein sequence ID" value="KFM57720.1"/>
    <property type="molecule type" value="Genomic_DNA"/>
</dbReference>
<evidence type="ECO:0000256" key="6">
    <source>
        <dbReference type="ARBA" id="ARBA00022490"/>
    </source>
</evidence>
<evidence type="ECO:0000256" key="25">
    <source>
        <dbReference type="SAM" id="Phobius"/>
    </source>
</evidence>
<evidence type="ECO:0000256" key="5">
    <source>
        <dbReference type="ARBA" id="ARBA00013211"/>
    </source>
</evidence>
<feature type="non-terminal residue" evidence="27">
    <location>
        <position position="427"/>
    </location>
</feature>
<comment type="catalytic activity">
    <reaction evidence="14">
        <text>1-(9Z-octadecenoyl)-sn-glycero-3-phosphate + octadecanoyl-CoA = 1-(9Z-octadecenoyl)-2-octadecanoyl-sn-glycero-3-phosphate + CoA</text>
        <dbReference type="Rhea" id="RHEA:37147"/>
        <dbReference type="ChEBI" id="CHEBI:57287"/>
        <dbReference type="ChEBI" id="CHEBI:57394"/>
        <dbReference type="ChEBI" id="CHEBI:74544"/>
        <dbReference type="ChEBI" id="CHEBI:74552"/>
    </reaction>
    <physiologicalReaction direction="left-to-right" evidence="14">
        <dbReference type="Rhea" id="RHEA:37148"/>
    </physiologicalReaction>
</comment>
<evidence type="ECO:0000259" key="26">
    <source>
        <dbReference type="Pfam" id="PF00561"/>
    </source>
</evidence>
<evidence type="ECO:0000256" key="24">
    <source>
        <dbReference type="ARBA" id="ARBA00049561"/>
    </source>
</evidence>
<dbReference type="Gene3D" id="3.40.50.1820">
    <property type="entry name" value="alpha/beta hydrolase"/>
    <property type="match status" value="1"/>
</dbReference>
<organism evidence="27 28">
    <name type="scientific">Stegodyphus mimosarum</name>
    <name type="common">African social velvet spider</name>
    <dbReference type="NCBI Taxonomy" id="407821"/>
    <lineage>
        <taxon>Eukaryota</taxon>
        <taxon>Metazoa</taxon>
        <taxon>Ecdysozoa</taxon>
        <taxon>Arthropoda</taxon>
        <taxon>Chelicerata</taxon>
        <taxon>Arachnida</taxon>
        <taxon>Araneae</taxon>
        <taxon>Araneomorphae</taxon>
        <taxon>Entelegynae</taxon>
        <taxon>Eresoidea</taxon>
        <taxon>Eresidae</taxon>
        <taxon>Stegodyphus</taxon>
    </lineage>
</organism>
<comment type="catalytic activity">
    <reaction evidence="24">
        <text>1-(9Z-octadecenoyl)-sn-glycero-3-phosphate + (9Z)-octadecenoyl-CoA = 1,2-di-(9Z-octadecenoyl)-sn-glycero-3-phosphate + CoA</text>
        <dbReference type="Rhea" id="RHEA:37131"/>
        <dbReference type="ChEBI" id="CHEBI:57287"/>
        <dbReference type="ChEBI" id="CHEBI:57387"/>
        <dbReference type="ChEBI" id="CHEBI:74544"/>
        <dbReference type="ChEBI" id="CHEBI:74546"/>
    </reaction>
    <physiologicalReaction direction="left-to-right" evidence="24">
        <dbReference type="Rhea" id="RHEA:37132"/>
    </physiologicalReaction>
</comment>
<comment type="similarity">
    <text evidence="15">Belongs to the peptidase S33 family. ABHD4/ABHD5 subfamily.</text>
</comment>
<comment type="subcellular location">
    <subcellularLocation>
        <location evidence="3">Cytoplasm</location>
    </subcellularLocation>
    <subcellularLocation>
        <location evidence="4">Lipid droplet</location>
    </subcellularLocation>
</comment>
<evidence type="ECO:0000256" key="19">
    <source>
        <dbReference type="ARBA" id="ARBA00047525"/>
    </source>
</evidence>
<reference evidence="27 28" key="1">
    <citation type="submission" date="2013-11" db="EMBL/GenBank/DDBJ databases">
        <title>Genome sequencing of Stegodyphus mimosarum.</title>
        <authorList>
            <person name="Bechsgaard J."/>
        </authorList>
    </citation>
    <scope>NUCLEOTIDE SEQUENCE [LARGE SCALE GENOMIC DNA]</scope>
</reference>
<evidence type="ECO:0000256" key="7">
    <source>
        <dbReference type="ARBA" id="ARBA00022516"/>
    </source>
</evidence>
<sequence length="427" mass="48916">MIIRYISNIFKTTDLNIYKSRMETQTRGKFWRVFLTASSFSGLSYLFMFNNSFLRCITDWFRWCPTSPERLEEAERKIFSYLKTPHTLEFVHIAGDDHGKEYKIRSLRINNCTNEKSTPLVLLHGFASGIGLWILNLVSLSQDRPLYALDILGFGQSSRPSFSVDAEIAEIQMVESIEQWRKQIGLDHFILLGHSLGGFLAASYAIKYPEKVKHLILADPWGFPEPDLSVKKIEIPMWAKLIAFMLRPFNPLAGLRAAGPWGPQLIPKLRPDIIRKFDPLDPDVVSNYIYHCNAQTPSGESAFKAMTAHFGWAKRPMLKRISQLKQDIPITFIYGSRSWIDSSSGLQTSELRKNSYVEIKMIQGAGHHVYADRPDVFNKLVCDICTNHDSNLCKQLSSIIVNQWKLNEADNEYSDEEGCQSSEQQYN</sequence>
<comment type="function">
    <text evidence="18">Coenzyme A-dependent lysophosphatidic acid acyltransferase that catalyzes the transfer of an acyl group on a lysophosphatidic acid. Functions preferentially with 1-oleoyl-lysophosphatidic acid followed by 1-palmitoyl-lysophosphatidic acid, 1-stearoyl-lysophosphatidic acid and 1-arachidonoyl-lysophosphatidic acid as lipid acceptor. Functions preferentially with arachidonoyl-CoA followed by oleoyl-CoA as acyl group donors. Functions in phosphatidic acid biosynthesis. May regulate the cellular storage of triacylglycerol through activation of the phospholipase PNPLA2. Involved in keratinocyte differentiation. Regulates lipid droplet fusion.</text>
</comment>
<evidence type="ECO:0000256" key="13">
    <source>
        <dbReference type="ARBA" id="ARBA00023315"/>
    </source>
</evidence>
<dbReference type="EC" id="2.3.1.51" evidence="5"/>
<dbReference type="GO" id="GO:0030154">
    <property type="term" value="P:cell differentiation"/>
    <property type="evidence" value="ECO:0007669"/>
    <property type="project" value="UniProtKB-KW"/>
</dbReference>
<dbReference type="InterPro" id="IPR029058">
    <property type="entry name" value="AB_hydrolase_fold"/>
</dbReference>
<keyword evidence="9" id="KW-0808">Transferase</keyword>
<evidence type="ECO:0000256" key="1">
    <source>
        <dbReference type="ARBA" id="ARBA00000300"/>
    </source>
</evidence>
<comment type="catalytic activity">
    <reaction evidence="21">
        <text>eicosanoyl-CoA + 1-(9Z-octadecenoyl)-sn-glycero-3-phosphate = 1-(9Z)-octadecenoyl-2-eicosanoyl-sn-glycero-3-phosphate + CoA</text>
        <dbReference type="Rhea" id="RHEA:37451"/>
        <dbReference type="ChEBI" id="CHEBI:57287"/>
        <dbReference type="ChEBI" id="CHEBI:57380"/>
        <dbReference type="ChEBI" id="CHEBI:74544"/>
        <dbReference type="ChEBI" id="CHEBI:74937"/>
    </reaction>
    <physiologicalReaction direction="left-to-right" evidence="21">
        <dbReference type="Rhea" id="RHEA:37452"/>
    </physiologicalReaction>
</comment>
<keyword evidence="25" id="KW-0812">Transmembrane</keyword>